<gene>
    <name evidence="2" type="ORF">ANI01nite_19180</name>
</gene>
<name>A0ABQ0RLR6_GLUNI</name>
<evidence type="ECO:0000313" key="3">
    <source>
        <dbReference type="Proteomes" id="UP000316242"/>
    </source>
</evidence>
<dbReference type="EMBL" id="BJNE01000007">
    <property type="protein sequence ID" value="GEC12715.1"/>
    <property type="molecule type" value="Genomic_DNA"/>
</dbReference>
<evidence type="ECO:0008006" key="4">
    <source>
        <dbReference type="Google" id="ProtNLM"/>
    </source>
</evidence>
<organism evidence="2 3">
    <name type="scientific">Glutamicibacter nicotianae</name>
    <name type="common">Arthrobacter nicotianae</name>
    <dbReference type="NCBI Taxonomy" id="37929"/>
    <lineage>
        <taxon>Bacteria</taxon>
        <taxon>Bacillati</taxon>
        <taxon>Actinomycetota</taxon>
        <taxon>Actinomycetes</taxon>
        <taxon>Micrococcales</taxon>
        <taxon>Micrococcaceae</taxon>
        <taxon>Glutamicibacter</taxon>
    </lineage>
</organism>
<feature type="region of interest" description="Disordered" evidence="1">
    <location>
        <begin position="1"/>
        <end position="23"/>
    </location>
</feature>
<proteinExistence type="predicted"/>
<reference evidence="2 3" key="1">
    <citation type="submission" date="2019-06" db="EMBL/GenBank/DDBJ databases">
        <title>Whole genome shotgun sequence of Glutamicibacter nicotianae NBRC 14234.</title>
        <authorList>
            <person name="Hosoyama A."/>
            <person name="Uohara A."/>
            <person name="Ohji S."/>
            <person name="Ichikawa N."/>
        </authorList>
    </citation>
    <scope>NUCLEOTIDE SEQUENCE [LARGE SCALE GENOMIC DNA]</scope>
    <source>
        <strain evidence="2 3">NBRC 14234</strain>
    </source>
</reference>
<dbReference type="RefSeq" id="WP_141357649.1">
    <property type="nucleotide sequence ID" value="NZ_BAAAWM010000001.1"/>
</dbReference>
<evidence type="ECO:0000313" key="2">
    <source>
        <dbReference type="EMBL" id="GEC12715.1"/>
    </source>
</evidence>
<keyword evidence="3" id="KW-1185">Reference proteome</keyword>
<dbReference type="Proteomes" id="UP000316242">
    <property type="component" value="Unassembled WGS sequence"/>
</dbReference>
<accession>A0ABQ0RLR6</accession>
<evidence type="ECO:0000256" key="1">
    <source>
        <dbReference type="SAM" id="MobiDB-lite"/>
    </source>
</evidence>
<comment type="caution">
    <text evidence="2">The sequence shown here is derived from an EMBL/GenBank/DDBJ whole genome shotgun (WGS) entry which is preliminary data.</text>
</comment>
<protein>
    <recommendedName>
        <fullName evidence="4">PRC-barrel domain-containing protein</fullName>
    </recommendedName>
</protein>
<sequence length="93" mass="10498">MTEPAKPKRPRNDGPVPRLDPLRDMDEIQTGELGAKHIGLHAVVNAPGEPQLYGRITYLTHQLHATVVELTWNGIQIKHRSDPEQVIRIEAHQ</sequence>